<dbReference type="OrthoDB" id="9791837at2"/>
<dbReference type="GO" id="GO:0032259">
    <property type="term" value="P:methylation"/>
    <property type="evidence" value="ECO:0007669"/>
    <property type="project" value="UniProtKB-KW"/>
</dbReference>
<dbReference type="AlphaFoldDB" id="A0A4Y9A935"/>
<dbReference type="InterPro" id="IPR029063">
    <property type="entry name" value="SAM-dependent_MTases_sf"/>
</dbReference>
<reference evidence="5 6" key="1">
    <citation type="submission" date="2019-03" db="EMBL/GenBank/DDBJ databases">
        <title>Genome sequence of Lentibacillus salicampi ATCC BAA-719.</title>
        <authorList>
            <person name="Maclea K.S."/>
            <person name="Simoes Junior M."/>
        </authorList>
    </citation>
    <scope>NUCLEOTIDE SEQUENCE [LARGE SCALE GENOMIC DNA]</scope>
    <source>
        <strain evidence="5 6">ATCC BAA-719</strain>
    </source>
</reference>
<dbReference type="GO" id="GO:0008757">
    <property type="term" value="F:S-adenosylmethionine-dependent methyltransferase activity"/>
    <property type="evidence" value="ECO:0007669"/>
    <property type="project" value="InterPro"/>
</dbReference>
<dbReference type="CDD" id="cd02440">
    <property type="entry name" value="AdoMet_MTases"/>
    <property type="match status" value="1"/>
</dbReference>
<dbReference type="SUPFAM" id="SSF53335">
    <property type="entry name" value="S-adenosyl-L-methionine-dependent methyltransferases"/>
    <property type="match status" value="1"/>
</dbReference>
<dbReference type="Pfam" id="PF08241">
    <property type="entry name" value="Methyltransf_11"/>
    <property type="match status" value="1"/>
</dbReference>
<dbReference type="InterPro" id="IPR051052">
    <property type="entry name" value="Diverse_substrate_MTase"/>
</dbReference>
<comment type="caution">
    <text evidence="5">The sequence shown here is derived from an EMBL/GenBank/DDBJ whole genome shotgun (WGS) entry which is preliminary data.</text>
</comment>
<dbReference type="PANTHER" id="PTHR44942:SF4">
    <property type="entry name" value="METHYLTRANSFERASE TYPE 11 DOMAIN-CONTAINING PROTEIN"/>
    <property type="match status" value="1"/>
</dbReference>
<organism evidence="5 6">
    <name type="scientific">Lentibacillus salicampi</name>
    <dbReference type="NCBI Taxonomy" id="175306"/>
    <lineage>
        <taxon>Bacteria</taxon>
        <taxon>Bacillati</taxon>
        <taxon>Bacillota</taxon>
        <taxon>Bacilli</taxon>
        <taxon>Bacillales</taxon>
        <taxon>Bacillaceae</taxon>
        <taxon>Lentibacillus</taxon>
    </lineage>
</organism>
<evidence type="ECO:0000256" key="1">
    <source>
        <dbReference type="ARBA" id="ARBA00008361"/>
    </source>
</evidence>
<name>A0A4Y9A935_9BACI</name>
<evidence type="ECO:0000256" key="3">
    <source>
        <dbReference type="ARBA" id="ARBA00022679"/>
    </source>
</evidence>
<protein>
    <submittedName>
        <fullName evidence="5">SAM-dependent methyltransferase</fullName>
    </submittedName>
</protein>
<dbReference type="Gene3D" id="3.40.50.150">
    <property type="entry name" value="Vaccinia Virus protein VP39"/>
    <property type="match status" value="1"/>
</dbReference>
<evidence type="ECO:0000313" key="6">
    <source>
        <dbReference type="Proteomes" id="UP000298484"/>
    </source>
</evidence>
<dbReference type="PANTHER" id="PTHR44942">
    <property type="entry name" value="METHYLTRANSF_11 DOMAIN-CONTAINING PROTEIN"/>
    <property type="match status" value="1"/>
</dbReference>
<dbReference type="InterPro" id="IPR013216">
    <property type="entry name" value="Methyltransf_11"/>
</dbReference>
<dbReference type="RefSeq" id="WP_135111559.1">
    <property type="nucleotide sequence ID" value="NZ_SRHY01000055.1"/>
</dbReference>
<comment type="similarity">
    <text evidence="1">Belongs to the methyltransferase superfamily.</text>
</comment>
<keyword evidence="3 5" id="KW-0808">Transferase</keyword>
<evidence type="ECO:0000259" key="4">
    <source>
        <dbReference type="Pfam" id="PF08241"/>
    </source>
</evidence>
<proteinExistence type="inferred from homology"/>
<dbReference type="Proteomes" id="UP000298484">
    <property type="component" value="Unassembled WGS sequence"/>
</dbReference>
<evidence type="ECO:0000313" key="5">
    <source>
        <dbReference type="EMBL" id="TFJ91380.1"/>
    </source>
</evidence>
<gene>
    <name evidence="5" type="ORF">E4U82_17890</name>
</gene>
<keyword evidence="2 5" id="KW-0489">Methyltransferase</keyword>
<evidence type="ECO:0000256" key="2">
    <source>
        <dbReference type="ARBA" id="ARBA00022603"/>
    </source>
</evidence>
<feature type="domain" description="Methyltransferase type 11" evidence="4">
    <location>
        <begin position="41"/>
        <end position="135"/>
    </location>
</feature>
<keyword evidence="6" id="KW-1185">Reference proteome</keyword>
<accession>A0A4Y9A935</accession>
<dbReference type="EMBL" id="SRHY01000055">
    <property type="protein sequence ID" value="TFJ91380.1"/>
    <property type="molecule type" value="Genomic_DNA"/>
</dbReference>
<sequence>MPINFHDDNNQNAYTTRTADPDWTRAVTQLIDIEKIHHAADIGCGGGIYSQALAEMGMPNVTGLDFSQAMINGAEANCQNNAQISFQTGNAYQTGIPDKTFDFILERALIHHLADLQSSCLEAHRVLNQEGTILIQDRTPADCLLKGTSHHIRGYIFSLFPRLAKTEIDRRYTSQQVVRALTLSGFADIETFTLWETRNKYASKEELFKDIRTRNGRSILHELTDHEVEHLVEHIDKQLNTDTIIEQDRWTIWKATKQR</sequence>